<dbReference type="InterPro" id="IPR006162">
    <property type="entry name" value="Ppantetheine_attach_site"/>
</dbReference>
<dbReference type="InterPro" id="IPR013120">
    <property type="entry name" value="FAR_NAD-bd"/>
</dbReference>
<dbReference type="CDD" id="cd12115">
    <property type="entry name" value="A_NRPS_Sfm_like"/>
    <property type="match status" value="1"/>
</dbReference>
<dbReference type="EMBL" id="JADEWN010000052">
    <property type="protein sequence ID" value="MBE9192335.1"/>
    <property type="molecule type" value="Genomic_DNA"/>
</dbReference>
<dbReference type="PANTHER" id="PTHR44845">
    <property type="entry name" value="CARRIER DOMAIN-CONTAINING PROTEIN"/>
    <property type="match status" value="1"/>
</dbReference>
<dbReference type="Gene3D" id="3.30.300.30">
    <property type="match status" value="1"/>
</dbReference>
<dbReference type="InterPro" id="IPR020845">
    <property type="entry name" value="AMP-binding_CS"/>
</dbReference>
<dbReference type="InterPro" id="IPR045851">
    <property type="entry name" value="AMP-bd_C_sf"/>
</dbReference>
<dbReference type="Gene3D" id="3.40.50.980">
    <property type="match status" value="2"/>
</dbReference>
<dbReference type="InterPro" id="IPR010080">
    <property type="entry name" value="Thioester_reductase-like_dom"/>
</dbReference>
<dbReference type="SUPFAM" id="SSF56801">
    <property type="entry name" value="Acetyl-CoA synthetase-like"/>
    <property type="match status" value="1"/>
</dbReference>
<sequence>MSSNSFSNQGVLIHELVEIQVAKTPDAIAVIFQDQQLTYRELNEKANQLAHYLKSLGVKPDVLVGVCVERSIEMIIALLGILKSGGAYVPLDPAYPKDRLAFTIEDTQIPILLTQQKLARSLPLYQGHSLYIDADWEKIAQQSENNSFSGVESHNLAYVIYTSGSTGKPKGVAIEHRNTVAFIDWAKEWFSAKQLQGVLASTSLCFDLSVFELFVTLSCGGTVILAQNALQLPDLPAAQKVTLINTVPSAIATLLRMKGIPASVETINLAGEPLQNSLVQQLYQLDHVHQVFNLYGPSEDTTYSTVALMQKDATETPTIGRPISNTQIYLLDSQLKPVSDGMEGEIYIAGAGLARGYLNRPDLTDEKFIPNPLSKEPGSRLYKTGDLAIRLPDGNLKYLGRIDHQVKIRGFRIELGEIESVLVKHPKVSQTVVVAREVSTNDKRLVAYVVPNSTSEPTRQNLMIRDLRDFLKLELPDFMIPAAFVFLEELPLTLNGKIDRRALPIPKWTCMEQGVYLAPRNSRETQLAELWSQLLGVDQPSIHDNFCELGGHSLQAIQLVHQVNEIFHIRLPLASFLEMPTIAGMAQNIESLYHADVAQLTKNEETEVELDSAIYPENILTEPIPEIFLTGATGTLGAYLLYELLQQTRADIYCLVRASSIEEVRAKIQNALKRYGLWSDRLSTRIIPVLGDLSQPYLGIKPEQFARLAEKIDLIYHCGAWVNVAYPYSALKAANVLGTQEILRLASQTKTKPVHFISTIDVFSVTSSNTLRTIKEEDVAGPTSSLGNGYAQTKYMAEKLLIEAASRGLPISIYRPSNIVGDSKTGICLTDGFITLMLKGCLEMGVAPDIEAMLNLVPVDYVSQAIVLLSQKQEPCTQAFHLVNPEPIEWKQLIEWLNKMGHSIYLDSYTTWYSQLLKLAAQTSDNTITPLAGLFANQYLVQKLLGAFYFDSQEPLKTLATSNLTCPPVDDELLLNNFSHLLKYHGSCKSQLLTTHSGGLISV</sequence>
<dbReference type="Pfam" id="PF07993">
    <property type="entry name" value="NAD_binding_4"/>
    <property type="match status" value="1"/>
</dbReference>
<proteinExistence type="predicted"/>
<protein>
    <submittedName>
        <fullName evidence="4">Amino acid adenylation domain-containing protein</fullName>
    </submittedName>
</protein>
<dbReference type="Gene3D" id="2.30.38.10">
    <property type="entry name" value="Luciferase, Domain 3"/>
    <property type="match status" value="1"/>
</dbReference>
<gene>
    <name evidence="4" type="ORF">IQ230_18665</name>
</gene>
<evidence type="ECO:0000313" key="4">
    <source>
        <dbReference type="EMBL" id="MBE9192335.1"/>
    </source>
</evidence>
<dbReference type="InterPro" id="IPR000873">
    <property type="entry name" value="AMP-dep_synth/lig_dom"/>
</dbReference>
<dbReference type="InterPro" id="IPR025110">
    <property type="entry name" value="AMP-bd_C"/>
</dbReference>
<name>A0ABR9UWD8_9CHRO</name>
<dbReference type="Pfam" id="PF13193">
    <property type="entry name" value="AMP-binding_C"/>
    <property type="match status" value="1"/>
</dbReference>
<feature type="domain" description="Carrier" evidence="3">
    <location>
        <begin position="518"/>
        <end position="593"/>
    </location>
</feature>
<dbReference type="CDD" id="cd05235">
    <property type="entry name" value="SDR_e1"/>
    <property type="match status" value="1"/>
</dbReference>
<dbReference type="SUPFAM" id="SSF51735">
    <property type="entry name" value="NAD(P)-binding Rossmann-fold domains"/>
    <property type="match status" value="1"/>
</dbReference>
<dbReference type="Pfam" id="PF00501">
    <property type="entry name" value="AMP-binding"/>
    <property type="match status" value="1"/>
</dbReference>
<dbReference type="PANTHER" id="PTHR44845:SF6">
    <property type="entry name" value="BETA-ALANINE-ACTIVATING ENZYME"/>
    <property type="match status" value="1"/>
</dbReference>
<dbReference type="RefSeq" id="WP_193933766.1">
    <property type="nucleotide sequence ID" value="NZ_CAWPMZ010000088.1"/>
</dbReference>
<dbReference type="NCBIfam" id="TIGR01733">
    <property type="entry name" value="AA-adenyl-dom"/>
    <property type="match status" value="1"/>
</dbReference>
<comment type="caution">
    <text evidence="4">The sequence shown here is derived from an EMBL/GenBank/DDBJ whole genome shotgun (WGS) entry which is preliminary data.</text>
</comment>
<evidence type="ECO:0000256" key="1">
    <source>
        <dbReference type="ARBA" id="ARBA00022450"/>
    </source>
</evidence>
<evidence type="ECO:0000313" key="5">
    <source>
        <dbReference type="Proteomes" id="UP000651156"/>
    </source>
</evidence>
<organism evidence="4 5">
    <name type="scientific">Gloeocapsopsis crepidinum LEGE 06123</name>
    <dbReference type="NCBI Taxonomy" id="588587"/>
    <lineage>
        <taxon>Bacteria</taxon>
        <taxon>Bacillati</taxon>
        <taxon>Cyanobacteriota</taxon>
        <taxon>Cyanophyceae</taxon>
        <taxon>Oscillatoriophycideae</taxon>
        <taxon>Chroococcales</taxon>
        <taxon>Chroococcaceae</taxon>
        <taxon>Gloeocapsopsis</taxon>
    </lineage>
</organism>
<dbReference type="Pfam" id="PF00550">
    <property type="entry name" value="PP-binding"/>
    <property type="match status" value="1"/>
</dbReference>
<dbReference type="InterPro" id="IPR009081">
    <property type="entry name" value="PP-bd_ACP"/>
</dbReference>
<dbReference type="Gene3D" id="3.40.50.720">
    <property type="entry name" value="NAD(P)-binding Rossmann-like Domain"/>
    <property type="match status" value="1"/>
</dbReference>
<dbReference type="InterPro" id="IPR010071">
    <property type="entry name" value="AA_adenyl_dom"/>
</dbReference>
<dbReference type="InterPro" id="IPR036736">
    <property type="entry name" value="ACP-like_sf"/>
</dbReference>
<keyword evidence="1" id="KW-0596">Phosphopantetheine</keyword>
<reference evidence="4 5" key="1">
    <citation type="submission" date="2020-10" db="EMBL/GenBank/DDBJ databases">
        <authorList>
            <person name="Castelo-Branco R."/>
            <person name="Eusebio N."/>
            <person name="Adriana R."/>
            <person name="Vieira A."/>
            <person name="Brugerolle De Fraissinette N."/>
            <person name="Rezende De Castro R."/>
            <person name="Schneider M.P."/>
            <person name="Vasconcelos V."/>
            <person name="Leao P.N."/>
        </authorList>
    </citation>
    <scope>NUCLEOTIDE SEQUENCE [LARGE SCALE GENOMIC DNA]</scope>
    <source>
        <strain evidence="4 5">LEGE 06123</strain>
    </source>
</reference>
<dbReference type="NCBIfam" id="TIGR01746">
    <property type="entry name" value="Thioester-redct"/>
    <property type="match status" value="1"/>
</dbReference>
<keyword evidence="2" id="KW-0597">Phosphoprotein</keyword>
<dbReference type="PROSITE" id="PS50075">
    <property type="entry name" value="CARRIER"/>
    <property type="match status" value="1"/>
</dbReference>
<dbReference type="Gene3D" id="1.10.1200.10">
    <property type="entry name" value="ACP-like"/>
    <property type="match status" value="1"/>
</dbReference>
<dbReference type="PROSITE" id="PS00455">
    <property type="entry name" value="AMP_BINDING"/>
    <property type="match status" value="1"/>
</dbReference>
<dbReference type="PROSITE" id="PS00012">
    <property type="entry name" value="PHOSPHOPANTETHEINE"/>
    <property type="match status" value="1"/>
</dbReference>
<accession>A0ABR9UWD8</accession>
<dbReference type="SUPFAM" id="SSF47336">
    <property type="entry name" value="ACP-like"/>
    <property type="match status" value="1"/>
</dbReference>
<dbReference type="Proteomes" id="UP000651156">
    <property type="component" value="Unassembled WGS sequence"/>
</dbReference>
<evidence type="ECO:0000259" key="3">
    <source>
        <dbReference type="PROSITE" id="PS50075"/>
    </source>
</evidence>
<keyword evidence="5" id="KW-1185">Reference proteome</keyword>
<evidence type="ECO:0000256" key="2">
    <source>
        <dbReference type="ARBA" id="ARBA00022553"/>
    </source>
</evidence>
<dbReference type="InterPro" id="IPR036291">
    <property type="entry name" value="NAD(P)-bd_dom_sf"/>
</dbReference>